<evidence type="ECO:0000313" key="3">
    <source>
        <dbReference type="EMBL" id="HGW94373.1"/>
    </source>
</evidence>
<accession>A0A832H3U3</accession>
<gene>
    <name evidence="3" type="ORF">ENR47_08845</name>
</gene>
<organism evidence="3">
    <name type="scientific">Oscillatoriales cyanobacterium SpSt-402</name>
    <dbReference type="NCBI Taxonomy" id="2282168"/>
    <lineage>
        <taxon>Bacteria</taxon>
        <taxon>Bacillati</taxon>
        <taxon>Cyanobacteriota</taxon>
        <taxon>Cyanophyceae</taxon>
        <taxon>Oscillatoriophycideae</taxon>
        <taxon>Oscillatoriales</taxon>
    </lineage>
</organism>
<keyword evidence="2" id="KW-0732">Signal</keyword>
<feature type="signal peptide" evidence="2">
    <location>
        <begin position="1"/>
        <end position="23"/>
    </location>
</feature>
<protein>
    <recommendedName>
        <fullName evidence="4">Porin</fullName>
    </recommendedName>
</protein>
<feature type="chain" id="PRO_5032833377" description="Porin" evidence="2">
    <location>
        <begin position="24"/>
        <end position="127"/>
    </location>
</feature>
<dbReference type="AlphaFoldDB" id="A0A832H3U3"/>
<reference evidence="3" key="1">
    <citation type="journal article" date="2020" name="mSystems">
        <title>Genome- and Community-Level Interaction Insights into Carbon Utilization and Element Cycling Functions of Hydrothermarchaeota in Hydrothermal Sediment.</title>
        <authorList>
            <person name="Zhou Z."/>
            <person name="Liu Y."/>
            <person name="Xu W."/>
            <person name="Pan J."/>
            <person name="Luo Z.H."/>
            <person name="Li M."/>
        </authorList>
    </citation>
    <scope>NUCLEOTIDE SEQUENCE [LARGE SCALE GENOMIC DNA]</scope>
    <source>
        <strain evidence="3">SpSt-402</strain>
    </source>
</reference>
<evidence type="ECO:0008006" key="4">
    <source>
        <dbReference type="Google" id="ProtNLM"/>
    </source>
</evidence>
<name>A0A832H3U3_9CYAN</name>
<dbReference type="EMBL" id="DSRD01000555">
    <property type="protein sequence ID" value="HGW94373.1"/>
    <property type="molecule type" value="Genomic_DNA"/>
</dbReference>
<evidence type="ECO:0000256" key="2">
    <source>
        <dbReference type="SAM" id="SignalP"/>
    </source>
</evidence>
<evidence type="ECO:0000256" key="1">
    <source>
        <dbReference type="SAM" id="MobiDB-lite"/>
    </source>
</evidence>
<proteinExistence type="predicted"/>
<sequence length="127" mass="13182">MKSGLNVLLVLATAIAPISPAIAQVEEAPLSTTVHKQTDSLLAEPLEIGQSPASSHRSALNPERLTNVAGSIQAKPGNNLEPAGIPSDLIPKDLIRTSSKPLSDSHPLEVFQGSAPNPSVGINLNKL</sequence>
<feature type="region of interest" description="Disordered" evidence="1">
    <location>
        <begin position="97"/>
        <end position="116"/>
    </location>
</feature>
<comment type="caution">
    <text evidence="3">The sequence shown here is derived from an EMBL/GenBank/DDBJ whole genome shotgun (WGS) entry which is preliminary data.</text>
</comment>